<evidence type="ECO:0000313" key="2">
    <source>
        <dbReference type="Proteomes" id="UP000249204"/>
    </source>
</evidence>
<organism evidence="1 2">
    <name type="scientific">Paenibacillus silvae</name>
    <dbReference type="NCBI Taxonomy" id="1325358"/>
    <lineage>
        <taxon>Bacteria</taxon>
        <taxon>Bacillati</taxon>
        <taxon>Bacillota</taxon>
        <taxon>Bacilli</taxon>
        <taxon>Bacillales</taxon>
        <taxon>Paenibacillaceae</taxon>
        <taxon>Paenibacillus</taxon>
    </lineage>
</organism>
<dbReference type="EMBL" id="QKWW01000006">
    <property type="protein sequence ID" value="PZT57347.1"/>
    <property type="molecule type" value="Genomic_DNA"/>
</dbReference>
<evidence type="ECO:0000313" key="1">
    <source>
        <dbReference type="EMBL" id="PZT57347.1"/>
    </source>
</evidence>
<accession>A0A2W6NNE0</accession>
<dbReference type="RefSeq" id="WP_111268499.1">
    <property type="nucleotide sequence ID" value="NZ_QKWW01000006.1"/>
</dbReference>
<protein>
    <submittedName>
        <fullName evidence="1">Uncharacterized protein</fullName>
    </submittedName>
</protein>
<dbReference type="AlphaFoldDB" id="A0A2W6NNE0"/>
<proteinExistence type="predicted"/>
<dbReference type="Proteomes" id="UP000249204">
    <property type="component" value="Unassembled WGS sequence"/>
</dbReference>
<name>A0A2W6NNE0_9BACL</name>
<gene>
    <name evidence="1" type="ORF">DN757_01435</name>
</gene>
<sequence length="61" mass="7171">MLIIDLENGEETFTDVDEAVEFCEKEFGYKGFMWDAVKRKCNLNQLCELLRADEICAWIHP</sequence>
<reference evidence="1 2" key="1">
    <citation type="submission" date="2018-06" db="EMBL/GenBank/DDBJ databases">
        <title>Isolation of heavy metals resistant Paenibacillus silvae NC2 from Gold-Copper mine in ZiJin, China.</title>
        <authorList>
            <person name="Xu J."/>
            <person name="Mazhar H.S."/>
            <person name="Rensing C."/>
        </authorList>
    </citation>
    <scope>NUCLEOTIDE SEQUENCE [LARGE SCALE GENOMIC DNA]</scope>
    <source>
        <strain evidence="1 2">NC2</strain>
    </source>
</reference>
<comment type="caution">
    <text evidence="1">The sequence shown here is derived from an EMBL/GenBank/DDBJ whole genome shotgun (WGS) entry which is preliminary data.</text>
</comment>